<dbReference type="EMBL" id="GBRH01280340">
    <property type="protein sequence ID" value="JAD17555.1"/>
    <property type="molecule type" value="Transcribed_RNA"/>
</dbReference>
<reference evidence="1" key="1">
    <citation type="submission" date="2014-09" db="EMBL/GenBank/DDBJ databases">
        <authorList>
            <person name="Magalhaes I.L.F."/>
            <person name="Oliveira U."/>
            <person name="Santos F.R."/>
            <person name="Vidigal T.H.D.A."/>
            <person name="Brescovit A.D."/>
            <person name="Santos A.J."/>
        </authorList>
    </citation>
    <scope>NUCLEOTIDE SEQUENCE</scope>
    <source>
        <tissue evidence="1">Shoot tissue taken approximately 20 cm above the soil surface</tissue>
    </source>
</reference>
<protein>
    <submittedName>
        <fullName evidence="1">Uncharacterized protein</fullName>
    </submittedName>
</protein>
<evidence type="ECO:0000313" key="1">
    <source>
        <dbReference type="EMBL" id="JAD17555.1"/>
    </source>
</evidence>
<accession>A0A0A8XY18</accession>
<sequence>MDATESECRSTESFMRSAVNNHPRHPVIEIKHMKCGGWAFLDD</sequence>
<name>A0A0A8XY18_ARUDO</name>
<proteinExistence type="predicted"/>
<organism evidence="1">
    <name type="scientific">Arundo donax</name>
    <name type="common">Giant reed</name>
    <name type="synonym">Donax arundinaceus</name>
    <dbReference type="NCBI Taxonomy" id="35708"/>
    <lineage>
        <taxon>Eukaryota</taxon>
        <taxon>Viridiplantae</taxon>
        <taxon>Streptophyta</taxon>
        <taxon>Embryophyta</taxon>
        <taxon>Tracheophyta</taxon>
        <taxon>Spermatophyta</taxon>
        <taxon>Magnoliopsida</taxon>
        <taxon>Liliopsida</taxon>
        <taxon>Poales</taxon>
        <taxon>Poaceae</taxon>
        <taxon>PACMAD clade</taxon>
        <taxon>Arundinoideae</taxon>
        <taxon>Arundineae</taxon>
        <taxon>Arundo</taxon>
    </lineage>
</organism>
<reference evidence="1" key="2">
    <citation type="journal article" date="2015" name="Data Brief">
        <title>Shoot transcriptome of the giant reed, Arundo donax.</title>
        <authorList>
            <person name="Barrero R.A."/>
            <person name="Guerrero F.D."/>
            <person name="Moolhuijzen P."/>
            <person name="Goolsby J.A."/>
            <person name="Tidwell J."/>
            <person name="Bellgard S.E."/>
            <person name="Bellgard M.I."/>
        </authorList>
    </citation>
    <scope>NUCLEOTIDE SEQUENCE</scope>
    <source>
        <tissue evidence="1">Shoot tissue taken approximately 20 cm above the soil surface</tissue>
    </source>
</reference>
<dbReference type="AlphaFoldDB" id="A0A0A8XY18"/>